<feature type="compositionally biased region" description="Polar residues" evidence="2">
    <location>
        <begin position="514"/>
        <end position="523"/>
    </location>
</feature>
<dbReference type="EMBL" id="JADGJH010002090">
    <property type="protein sequence ID" value="KAJ3103745.1"/>
    <property type="molecule type" value="Genomic_DNA"/>
</dbReference>
<feature type="compositionally biased region" description="Low complexity" evidence="2">
    <location>
        <begin position="249"/>
        <end position="261"/>
    </location>
</feature>
<sequence>MSSASSNSGRSNARSDSGGSAPQQQHQQYQQQQQQQFQQQMMQQQAYYAQQQQYQQYQQYQAQLAMYQAQQQQQQQQVLARSYISAPQTPQNQPHLQYTQLQLPPQQLQQQLQQQQPQQPQQYYQQLQQHQQQQQQQQFYQQQIYNVQPSAAPHRPNVAQPQQQQQQQQQQSQKQLHPQQYQQYQQQQHLPPPNHIPHKALSTPAPATSPPPPVVRGKSNSGGILERPSTPNLRSQQKFHKSKEDDDSSSVTSTSSTKSFSGFMNGFKRRLGLNKDNGHDLNSMPHQSSGVGGRRTTIESTTVLSKSIPAIASTAASTPSPVPDHSSEAMRRIQQQQQHGYVRGIYPSEPPRQIQQQLQPLQQLQPQLQKFPGPPPAGFSPVYSYNGVPPPQIVQNQTSPGLYIPAPPARTPVDFTKPPPGQAIPAFPPVQQGVPSPAFSVSPPVSETKPTQVVSPPTSPLPTSYNSRKENENGLSLRFSFEKNPEQFDSKPVAILTQNSVNSNPSPKLHLPSVNATIPQLSPSDEEATKDDGSPSADGSSTPVSNMTQLARKNSKPATQIANNAVASTTTVTPLGSPPSGIARAASLTRKFSDNYPPASVVDAMPIRHPSLIRASNASPLDSIDGIEGGGGMTPNFSRSLDRAASSLNRTRSTLGRSSNVSGGAGTTTGTMQSIVHEDVALVQGRANVGHLFWVDDTKNGGVDVHPVKIFEDTAVGGGNTVGNSGDEGGGILLRKRSTLRRVASSNNSSVGGDSISVSVSGFGVAPVEEETFIVSEGHGSLSRTRSFKLSHVVITPDESAVSETSPADKTDNDVAYKTEDLETGNVAKSDAVVPTVQSVSVGEEDVQKEDAFAALYEYAAATVTGQSVPVVAEDTAPSRPVIEISGFDSSASSGPEIADTQRSQKQFDSGMLQANDNVSISPQHLNVSSNDEENFACE</sequence>
<keyword evidence="1" id="KW-0175">Coiled coil</keyword>
<feature type="compositionally biased region" description="Polar residues" evidence="2">
    <location>
        <begin position="537"/>
        <end position="560"/>
    </location>
</feature>
<feature type="region of interest" description="Disordered" evidence="2">
    <location>
        <begin position="498"/>
        <end position="560"/>
    </location>
</feature>
<feature type="region of interest" description="Disordered" evidence="2">
    <location>
        <begin position="437"/>
        <end position="472"/>
    </location>
</feature>
<feature type="region of interest" description="Disordered" evidence="2">
    <location>
        <begin position="1"/>
        <end position="32"/>
    </location>
</feature>
<gene>
    <name evidence="3" type="ORF">HK100_004154</name>
</gene>
<evidence type="ECO:0000256" key="2">
    <source>
        <dbReference type="SAM" id="MobiDB-lite"/>
    </source>
</evidence>
<accession>A0AAD5SVS1</accession>
<evidence type="ECO:0000313" key="4">
    <source>
        <dbReference type="Proteomes" id="UP001211907"/>
    </source>
</evidence>
<proteinExistence type="predicted"/>
<name>A0AAD5SVS1_9FUNG</name>
<feature type="region of interest" description="Disordered" evidence="2">
    <location>
        <begin position="649"/>
        <end position="668"/>
    </location>
</feature>
<reference evidence="3" key="1">
    <citation type="submission" date="2020-05" db="EMBL/GenBank/DDBJ databases">
        <title>Phylogenomic resolution of chytrid fungi.</title>
        <authorList>
            <person name="Stajich J.E."/>
            <person name="Amses K."/>
            <person name="Simmons R."/>
            <person name="Seto K."/>
            <person name="Myers J."/>
            <person name="Bonds A."/>
            <person name="Quandt C.A."/>
            <person name="Barry K."/>
            <person name="Liu P."/>
            <person name="Grigoriev I."/>
            <person name="Longcore J.E."/>
            <person name="James T.Y."/>
        </authorList>
    </citation>
    <scope>NUCLEOTIDE SEQUENCE</scope>
    <source>
        <strain evidence="3">JEL0513</strain>
    </source>
</reference>
<feature type="compositionally biased region" description="Low complexity" evidence="2">
    <location>
        <begin position="93"/>
        <end position="115"/>
    </location>
</feature>
<evidence type="ECO:0000256" key="1">
    <source>
        <dbReference type="SAM" id="Coils"/>
    </source>
</evidence>
<feature type="compositionally biased region" description="Low complexity" evidence="2">
    <location>
        <begin position="437"/>
        <end position="464"/>
    </location>
</feature>
<feature type="coiled-coil region" evidence="1">
    <location>
        <begin position="50"/>
        <end position="77"/>
    </location>
</feature>
<feature type="compositionally biased region" description="Low complexity" evidence="2">
    <location>
        <begin position="160"/>
        <end position="189"/>
    </location>
</feature>
<feature type="region of interest" description="Disordered" evidence="2">
    <location>
        <begin position="85"/>
        <end position="115"/>
    </location>
</feature>
<dbReference type="AlphaFoldDB" id="A0AAD5SVS1"/>
<protein>
    <submittedName>
        <fullName evidence="3">Uncharacterized protein</fullName>
    </submittedName>
</protein>
<dbReference type="Proteomes" id="UP001211907">
    <property type="component" value="Unassembled WGS sequence"/>
</dbReference>
<feature type="compositionally biased region" description="Polar residues" evidence="2">
    <location>
        <begin position="901"/>
        <end position="930"/>
    </location>
</feature>
<organism evidence="3 4">
    <name type="scientific">Physocladia obscura</name>
    <dbReference type="NCBI Taxonomy" id="109957"/>
    <lineage>
        <taxon>Eukaryota</taxon>
        <taxon>Fungi</taxon>
        <taxon>Fungi incertae sedis</taxon>
        <taxon>Chytridiomycota</taxon>
        <taxon>Chytridiomycota incertae sedis</taxon>
        <taxon>Chytridiomycetes</taxon>
        <taxon>Chytridiales</taxon>
        <taxon>Chytriomycetaceae</taxon>
        <taxon>Physocladia</taxon>
    </lineage>
</organism>
<feature type="region of interest" description="Disordered" evidence="2">
    <location>
        <begin position="887"/>
        <end position="939"/>
    </location>
</feature>
<feature type="region of interest" description="Disordered" evidence="2">
    <location>
        <begin position="151"/>
        <end position="295"/>
    </location>
</feature>
<keyword evidence="4" id="KW-1185">Reference proteome</keyword>
<evidence type="ECO:0000313" key="3">
    <source>
        <dbReference type="EMBL" id="KAJ3103745.1"/>
    </source>
</evidence>
<comment type="caution">
    <text evidence="3">The sequence shown here is derived from an EMBL/GenBank/DDBJ whole genome shotgun (WGS) entry which is preliminary data.</text>
</comment>